<dbReference type="PANTHER" id="PTHR43711">
    <property type="entry name" value="TWO-COMPONENT HISTIDINE KINASE"/>
    <property type="match status" value="1"/>
</dbReference>
<evidence type="ECO:0000256" key="6">
    <source>
        <dbReference type="ARBA" id="ARBA00023012"/>
    </source>
</evidence>
<dbReference type="Gene3D" id="3.30.450.20">
    <property type="entry name" value="PAS domain"/>
    <property type="match status" value="1"/>
</dbReference>
<keyword evidence="4" id="KW-0808">Transferase</keyword>
<dbReference type="CDD" id="cd00130">
    <property type="entry name" value="PAS"/>
    <property type="match status" value="1"/>
</dbReference>
<dbReference type="Pfam" id="PF08447">
    <property type="entry name" value="PAS_3"/>
    <property type="match status" value="1"/>
</dbReference>
<dbReference type="Gene3D" id="3.30.565.10">
    <property type="entry name" value="Histidine kinase-like ATPase, C-terminal domain"/>
    <property type="match status" value="1"/>
</dbReference>
<dbReference type="SMART" id="SM00091">
    <property type="entry name" value="PAS"/>
    <property type="match status" value="1"/>
</dbReference>
<evidence type="ECO:0000259" key="8">
    <source>
        <dbReference type="PROSITE" id="PS50113"/>
    </source>
</evidence>
<evidence type="ECO:0000256" key="4">
    <source>
        <dbReference type="ARBA" id="ARBA00022679"/>
    </source>
</evidence>
<evidence type="ECO:0000256" key="1">
    <source>
        <dbReference type="ARBA" id="ARBA00000085"/>
    </source>
</evidence>
<dbReference type="CDD" id="cd00075">
    <property type="entry name" value="HATPase"/>
    <property type="match status" value="1"/>
</dbReference>
<dbReference type="InterPro" id="IPR035965">
    <property type="entry name" value="PAS-like_dom_sf"/>
</dbReference>
<feature type="domain" description="PAC" evidence="8">
    <location>
        <begin position="191"/>
        <end position="243"/>
    </location>
</feature>
<dbReference type="InterPro" id="IPR004358">
    <property type="entry name" value="Sig_transdc_His_kin-like_C"/>
</dbReference>
<dbReference type="InterPro" id="IPR003661">
    <property type="entry name" value="HisK_dim/P_dom"/>
</dbReference>
<feature type="domain" description="Histidine kinase" evidence="7">
    <location>
        <begin position="261"/>
        <end position="477"/>
    </location>
</feature>
<dbReference type="InterPro" id="IPR005467">
    <property type="entry name" value="His_kinase_dom"/>
</dbReference>
<evidence type="ECO:0000313" key="10">
    <source>
        <dbReference type="Proteomes" id="UP000632222"/>
    </source>
</evidence>
<keyword evidence="6" id="KW-0902">Two-component regulatory system</keyword>
<gene>
    <name evidence="9" type="ORF">GCM10008938_30750</name>
</gene>
<dbReference type="SUPFAM" id="SSF47384">
    <property type="entry name" value="Homodimeric domain of signal transducing histidine kinase"/>
    <property type="match status" value="1"/>
</dbReference>
<dbReference type="PROSITE" id="PS50113">
    <property type="entry name" value="PAC"/>
    <property type="match status" value="1"/>
</dbReference>
<dbReference type="InterPro" id="IPR000700">
    <property type="entry name" value="PAS-assoc_C"/>
</dbReference>
<dbReference type="InterPro" id="IPR001610">
    <property type="entry name" value="PAC"/>
</dbReference>
<evidence type="ECO:0000256" key="5">
    <source>
        <dbReference type="ARBA" id="ARBA00022777"/>
    </source>
</evidence>
<dbReference type="InterPro" id="IPR003594">
    <property type="entry name" value="HATPase_dom"/>
</dbReference>
<dbReference type="EMBL" id="BMOD01000012">
    <property type="protein sequence ID" value="GGJ42480.1"/>
    <property type="molecule type" value="Genomic_DNA"/>
</dbReference>
<name>A0ABQ2D460_9DEIO</name>
<dbReference type="InterPro" id="IPR050736">
    <property type="entry name" value="Sensor_HK_Regulatory"/>
</dbReference>
<sequence>MSVKLESVSTAQLMIEAFPLPAALWGADQTMLCNAHWLKHFPVPQMWDREIWCSDQDRAALMAHLHAFSGNVQVPVRVAGTAADLHLSSLLLDGLPHGLLVLTPQTQQEPVAPSPIAEDPQFQEIAHWAPVMIWMSGLQQETTFLNQVWLDYTGRTREEDLGYGWFALVHPDDLESCAHTCKAAYDQMQDFSMEFRMKRHDGQYRWLVNRGTRRFGCNGEFLGFIGACIDIHDRKTTEAALQDSEQKLRELSESQKRFVADAAHELRNPLTAIQGNMDLLVRYQDIPEEEKKDIIQDVQKEASRLGRLVHDMLQLARGDSGAGLHEDHLQLSEVLLDAFRDMERMGCHHQFTVAELHPIELIGDADRLRQLAIILLENALKYTPAGGRVQLALTREGDTAVMRVADTGMGISQEDLPRVFERFYRADPSRYRGEDPGGTGLGLPIARWIVDGHGGEIHLQSELGQGTTVEVRLPIWLED</sequence>
<accession>A0ABQ2D460</accession>
<keyword evidence="3" id="KW-0597">Phosphoprotein</keyword>
<reference evidence="10" key="1">
    <citation type="journal article" date="2019" name="Int. J. Syst. Evol. Microbiol.">
        <title>The Global Catalogue of Microorganisms (GCM) 10K type strain sequencing project: providing services to taxonomists for standard genome sequencing and annotation.</title>
        <authorList>
            <consortium name="The Broad Institute Genomics Platform"/>
            <consortium name="The Broad Institute Genome Sequencing Center for Infectious Disease"/>
            <person name="Wu L."/>
            <person name="Ma J."/>
        </authorList>
    </citation>
    <scope>NUCLEOTIDE SEQUENCE [LARGE SCALE GENOMIC DNA]</scope>
    <source>
        <strain evidence="10">JCM 14370</strain>
    </source>
</reference>
<keyword evidence="10" id="KW-1185">Reference proteome</keyword>
<dbReference type="CDD" id="cd00082">
    <property type="entry name" value="HisKA"/>
    <property type="match status" value="1"/>
</dbReference>
<dbReference type="Proteomes" id="UP000632222">
    <property type="component" value="Unassembled WGS sequence"/>
</dbReference>
<keyword evidence="5" id="KW-0418">Kinase</keyword>
<comment type="catalytic activity">
    <reaction evidence="1">
        <text>ATP + protein L-histidine = ADP + protein N-phospho-L-histidine.</text>
        <dbReference type="EC" id="2.7.13.3"/>
    </reaction>
</comment>
<evidence type="ECO:0000256" key="3">
    <source>
        <dbReference type="ARBA" id="ARBA00022553"/>
    </source>
</evidence>
<dbReference type="SMART" id="SM00387">
    <property type="entry name" value="HATPase_c"/>
    <property type="match status" value="1"/>
</dbReference>
<dbReference type="SUPFAM" id="SSF55785">
    <property type="entry name" value="PYP-like sensor domain (PAS domain)"/>
    <property type="match status" value="1"/>
</dbReference>
<dbReference type="EC" id="2.7.13.3" evidence="2"/>
<dbReference type="InterPro" id="IPR013655">
    <property type="entry name" value="PAS_fold_3"/>
</dbReference>
<dbReference type="RefSeq" id="WP_189003869.1">
    <property type="nucleotide sequence ID" value="NZ_BMOD01000012.1"/>
</dbReference>
<protein>
    <recommendedName>
        <fullName evidence="2">histidine kinase</fullName>
        <ecNumber evidence="2">2.7.13.3</ecNumber>
    </recommendedName>
</protein>
<evidence type="ECO:0000256" key="2">
    <source>
        <dbReference type="ARBA" id="ARBA00012438"/>
    </source>
</evidence>
<dbReference type="InterPro" id="IPR036097">
    <property type="entry name" value="HisK_dim/P_sf"/>
</dbReference>
<evidence type="ECO:0000313" key="9">
    <source>
        <dbReference type="EMBL" id="GGJ42480.1"/>
    </source>
</evidence>
<dbReference type="PANTHER" id="PTHR43711:SF1">
    <property type="entry name" value="HISTIDINE KINASE 1"/>
    <property type="match status" value="1"/>
</dbReference>
<dbReference type="SMART" id="SM00388">
    <property type="entry name" value="HisKA"/>
    <property type="match status" value="1"/>
</dbReference>
<dbReference type="Pfam" id="PF02518">
    <property type="entry name" value="HATPase_c"/>
    <property type="match status" value="1"/>
</dbReference>
<dbReference type="NCBIfam" id="TIGR00229">
    <property type="entry name" value="sensory_box"/>
    <property type="match status" value="1"/>
</dbReference>
<dbReference type="PROSITE" id="PS50109">
    <property type="entry name" value="HIS_KIN"/>
    <property type="match status" value="1"/>
</dbReference>
<dbReference type="Gene3D" id="1.10.287.130">
    <property type="match status" value="1"/>
</dbReference>
<proteinExistence type="predicted"/>
<dbReference type="SMART" id="SM00086">
    <property type="entry name" value="PAC"/>
    <property type="match status" value="1"/>
</dbReference>
<dbReference type="Pfam" id="PF00512">
    <property type="entry name" value="HisKA"/>
    <property type="match status" value="1"/>
</dbReference>
<comment type="caution">
    <text evidence="9">The sequence shown here is derived from an EMBL/GenBank/DDBJ whole genome shotgun (WGS) entry which is preliminary data.</text>
</comment>
<organism evidence="9 10">
    <name type="scientific">Deinococcus roseus</name>
    <dbReference type="NCBI Taxonomy" id="392414"/>
    <lineage>
        <taxon>Bacteria</taxon>
        <taxon>Thermotogati</taxon>
        <taxon>Deinococcota</taxon>
        <taxon>Deinococci</taxon>
        <taxon>Deinococcales</taxon>
        <taxon>Deinococcaceae</taxon>
        <taxon>Deinococcus</taxon>
    </lineage>
</organism>
<dbReference type="InterPro" id="IPR036890">
    <property type="entry name" value="HATPase_C_sf"/>
</dbReference>
<evidence type="ECO:0000259" key="7">
    <source>
        <dbReference type="PROSITE" id="PS50109"/>
    </source>
</evidence>
<dbReference type="InterPro" id="IPR000014">
    <property type="entry name" value="PAS"/>
</dbReference>
<dbReference type="PRINTS" id="PR00344">
    <property type="entry name" value="BCTRLSENSOR"/>
</dbReference>
<dbReference type="SUPFAM" id="SSF55874">
    <property type="entry name" value="ATPase domain of HSP90 chaperone/DNA topoisomerase II/histidine kinase"/>
    <property type="match status" value="1"/>
</dbReference>